<evidence type="ECO:0000313" key="1">
    <source>
        <dbReference type="EMBL" id="EWZ29562.1"/>
    </source>
</evidence>
<proteinExistence type="predicted"/>
<protein>
    <submittedName>
        <fullName evidence="1">Uncharacterized protein</fullName>
    </submittedName>
</protein>
<reference evidence="1" key="2">
    <citation type="submission" date="2012-06" db="EMBL/GenBank/DDBJ databases">
        <title>Annotation of the Genome Sequence of Fusarium oxysporum Fo47.</title>
        <authorList>
            <consortium name="The Broad Institute Genomics Platform"/>
            <person name="Ma L.-J."/>
            <person name="Corby-Kistler H."/>
            <person name="Broz K."/>
            <person name="Gale L.R."/>
            <person name="Jonkers W."/>
            <person name="O'Donnell K."/>
            <person name="Ploetz R."/>
            <person name="Steinberg C."/>
            <person name="Schwartz D.C."/>
            <person name="VanEtten H."/>
            <person name="Zhou S."/>
            <person name="Young S.K."/>
            <person name="Zeng Q."/>
            <person name="Gargeya S."/>
            <person name="Fitzgerald M."/>
            <person name="Abouelleil A."/>
            <person name="Alvarado L."/>
            <person name="Chapman S.B."/>
            <person name="Gainer-Dewar J."/>
            <person name="Goldberg J."/>
            <person name="Griggs A."/>
            <person name="Gujja S."/>
            <person name="Hansen M."/>
            <person name="Howarth C."/>
            <person name="Imamovic A."/>
            <person name="Ireland A."/>
            <person name="Larimer J."/>
            <person name="McCowan C."/>
            <person name="Murphy C."/>
            <person name="Pearson M."/>
            <person name="Poon T.W."/>
            <person name="Priest M."/>
            <person name="Roberts A."/>
            <person name="Saif S."/>
            <person name="Shea T."/>
            <person name="Sykes S."/>
            <person name="Wortman J."/>
            <person name="Nusbaum C."/>
            <person name="Birren B."/>
        </authorList>
    </citation>
    <scope>NUCLEOTIDE SEQUENCE</scope>
    <source>
        <strain evidence="1">Fo47</strain>
    </source>
</reference>
<accession>W9JBY0</accession>
<organism evidence="1">
    <name type="scientific">Fusarium oxysporum Fo47</name>
    <dbReference type="NCBI Taxonomy" id="660027"/>
    <lineage>
        <taxon>Eukaryota</taxon>
        <taxon>Fungi</taxon>
        <taxon>Dikarya</taxon>
        <taxon>Ascomycota</taxon>
        <taxon>Pezizomycotina</taxon>
        <taxon>Sordariomycetes</taxon>
        <taxon>Hypocreomycetidae</taxon>
        <taxon>Hypocreales</taxon>
        <taxon>Nectriaceae</taxon>
        <taxon>Fusarium</taxon>
        <taxon>Fusarium oxysporum species complex</taxon>
    </lineage>
</organism>
<name>W9JBY0_FUSOX</name>
<dbReference type="HOGENOM" id="CLU_025889_0_0_1"/>
<dbReference type="EMBL" id="JH717912">
    <property type="protein sequence ID" value="EWZ29562.1"/>
    <property type="molecule type" value="Genomic_DNA"/>
</dbReference>
<dbReference type="AlphaFoldDB" id="W9JBY0"/>
<gene>
    <name evidence="1" type="ORF">FOZG_16929</name>
</gene>
<dbReference type="Proteomes" id="UP000030766">
    <property type="component" value="Unassembled WGS sequence"/>
</dbReference>
<dbReference type="VEuPathDB" id="FungiDB:FOZG_16929"/>
<sequence length="621" mass="66495">MCSTFNASSRPAAWTLDQPTTSPEAEVAVNSCEFQSSGFNATGFAAAELSSTGFQRVSESLVEENGLTLPDTNISPNTGMVRSIVKIEARFANKLTGYSIWKISTGLLVSPDLVVAGSEAVYDAEYQLGAATQVKCYTGYRGRGSSDIQPRYGQRVVFSADWTEGSERRSRDIAFIQVAQPFALSVQNAPVQEEPVEQAPITVTVCTNCSAHEAPVPEAVAQPEPEPEVTQTDAPAPDCVEPAVEEPELEIPAPAAEPIPEPVPESDYVDIGIDNTPDTSVSEVVDPFYETLKTVSQVDTKTLDIESSLIDDVGQFVSVAAGSLVSHVVGAETISSGKATKLSGVSERALLAEASLQTVFAIEQSNELDEIIAAMKENWTTNAPQVEQLSELLAPYLAEAARCIIEYHQEDEAGNVTTAKAPKRRNLGIRQFPTSEATKGFVKGIFEPTLPLAGREDVFSSLGPVLRSAVSAVEQIVCQAGNTAVDVITPKLLTKYQGTAPSAGDIEATRVLVQRAIMADAAYQALSTFPREKLQVLRVIPLDAELPQADNIFDFIKNVIQKIGPVCLHDAKQAVHKFVPLLVDTPAKAPQPVSVVPAKAASSKFALRDFLSSKKGYVKTL</sequence>
<reference evidence="1" key="1">
    <citation type="submission" date="2011-06" db="EMBL/GenBank/DDBJ databases">
        <title>The Genome Sequence of Fusarium oxysporum Fo47.</title>
        <authorList>
            <consortium name="The Broad Institute Genome Sequencing Platform"/>
            <person name="Ma L.-J."/>
            <person name="Gale L.R."/>
            <person name="Schwartz D.C."/>
            <person name="Zhou S."/>
            <person name="Corby-Kistler H."/>
            <person name="Young S.K."/>
            <person name="Zeng Q."/>
            <person name="Gargeya S."/>
            <person name="Fitzgerald M."/>
            <person name="Haas B."/>
            <person name="Abouelleil A."/>
            <person name="Alvarado L."/>
            <person name="Arachchi H.M."/>
            <person name="Berlin A."/>
            <person name="Brown A."/>
            <person name="Chapman S.B."/>
            <person name="Chen Z."/>
            <person name="Dunbar C."/>
            <person name="Freedman E."/>
            <person name="Gearin G."/>
            <person name="Gellesch M."/>
            <person name="Goldberg J."/>
            <person name="Griggs A."/>
            <person name="Gujja S."/>
            <person name="Heiman D."/>
            <person name="Howarth C."/>
            <person name="Larson L."/>
            <person name="Lui A."/>
            <person name="MacDonald P.J.P."/>
            <person name="Mehta T."/>
            <person name="Montmayeur A."/>
            <person name="Murphy C."/>
            <person name="Neiman D."/>
            <person name="Pearson M."/>
            <person name="Priest M."/>
            <person name="Roberts A."/>
            <person name="Saif S."/>
            <person name="Shea T."/>
            <person name="Shenoy N."/>
            <person name="Sisk P."/>
            <person name="Stolte C."/>
            <person name="Sykes S."/>
            <person name="Wortman J."/>
            <person name="Nusbaum C."/>
            <person name="Birren B."/>
        </authorList>
    </citation>
    <scope>NUCLEOTIDE SEQUENCE [LARGE SCALE GENOMIC DNA]</scope>
    <source>
        <strain evidence="1">Fo47</strain>
    </source>
</reference>